<dbReference type="RefSeq" id="WP_098734738.1">
    <property type="nucleotide sequence ID" value="NZ_PDKW01000036.1"/>
</dbReference>
<dbReference type="Pfam" id="PF04724">
    <property type="entry name" value="Glyco_transf_17"/>
    <property type="match status" value="1"/>
</dbReference>
<sequence length="652" mass="72331">MTDASFLQVRTDAEAGRPWHAMEGLQRILQRDPGNTDAVELSKTVLTDIFAKGSDAYRHGRLEVAVWCFVLLAEYGAPRDTFRTNCEAMISMILQRATEDANAGRTGDARRACRLLLVLDPAIAQAHLLVGQFERGADGDGAVAAMSIARGLLLAPGTAHAGQLRDIAMPAGIRALAEWLGRDRPAAPLLRALGRLCPPGQAEALTRCRGMAFQAEAWQGAGRTEARRQAAAAAMHWLGDLQQERQGYRDALEAHSRGFDLWNSPAGLERKAQAQQYLVIEELLESLKGFAYAYVYDMDRQASARASFDSLSATMERLLEAPGIDSWTRTQRWTTLLGMRSLVGYAAALGRNPTLPLSGNPFAEDAATEDMAAKDMAGGPAVPAEPASRRVFDCCTFFNEAEILEVRLAELYDVVERFVVVEASHTHSGEPKALTFGDHRERFRPYMDKIRYVVVDELVGSFSWQREAYQRDAILRGLDGCRDDDMVIVSDVDEILRREVVERLRGGGPAFDTVFTTELDLFFYRLNYRFSRDWRAAGAAPFRFIRQTGPNAVRYLAKQNIGHLIRDAGWHFSWMGDVSRFAAKLNAYAHQEHAQSFGEGNMADVASFLDGGGTLPEGAPGARGGYEVVPLDRHPRLVRDNLDRFRETGWIR</sequence>
<dbReference type="EMBL" id="PDKW01000036">
    <property type="protein sequence ID" value="PGH59389.1"/>
    <property type="molecule type" value="Genomic_DNA"/>
</dbReference>
<reference evidence="2" key="1">
    <citation type="submission" date="2017-10" db="EMBL/GenBank/DDBJ databases">
        <authorList>
            <person name="Kravchenko I.K."/>
            <person name="Grouzdev D.S."/>
        </authorList>
    </citation>
    <scope>NUCLEOTIDE SEQUENCE [LARGE SCALE GENOMIC DNA]</scope>
    <source>
        <strain evidence="2">B2</strain>
    </source>
</reference>
<dbReference type="OrthoDB" id="1997677at2"/>
<comment type="caution">
    <text evidence="1">The sequence shown here is derived from an EMBL/GenBank/DDBJ whole genome shotgun (WGS) entry which is preliminary data.</text>
</comment>
<dbReference type="GO" id="GO:0003830">
    <property type="term" value="F:beta-1,4-mannosylglycoprotein 4-beta-N-acetylglucosaminyltransferase activity"/>
    <property type="evidence" value="ECO:0007669"/>
    <property type="project" value="InterPro"/>
</dbReference>
<evidence type="ECO:0000313" key="2">
    <source>
        <dbReference type="Proteomes" id="UP000225379"/>
    </source>
</evidence>
<evidence type="ECO:0000313" key="1">
    <source>
        <dbReference type="EMBL" id="PGH59389.1"/>
    </source>
</evidence>
<dbReference type="InterPro" id="IPR006813">
    <property type="entry name" value="Glyco_trans_17"/>
</dbReference>
<organism evidence="1 2">
    <name type="scientific">Azospirillum palustre</name>
    <dbReference type="NCBI Taxonomy" id="2044885"/>
    <lineage>
        <taxon>Bacteria</taxon>
        <taxon>Pseudomonadati</taxon>
        <taxon>Pseudomonadota</taxon>
        <taxon>Alphaproteobacteria</taxon>
        <taxon>Rhodospirillales</taxon>
        <taxon>Azospirillaceae</taxon>
        <taxon>Azospirillum</taxon>
    </lineage>
</organism>
<dbReference type="PANTHER" id="PTHR12224">
    <property type="entry name" value="BETA-1,4-MANNOSYL-GLYCOPROTEIN BETA-1,4-N-ACETYLGLUCOSAMINYL-TRANSFERASE"/>
    <property type="match status" value="1"/>
</dbReference>
<gene>
    <name evidence="1" type="ORF">CRT60_01870</name>
</gene>
<accession>A0A2B8BNT5</accession>
<dbReference type="GO" id="GO:0016020">
    <property type="term" value="C:membrane"/>
    <property type="evidence" value="ECO:0007669"/>
    <property type="project" value="InterPro"/>
</dbReference>
<dbReference type="Proteomes" id="UP000225379">
    <property type="component" value="Unassembled WGS sequence"/>
</dbReference>
<proteinExistence type="predicted"/>
<dbReference type="PANTHER" id="PTHR12224:SF0">
    <property type="entry name" value="BETA-1,4-MANNOSYL-GLYCOPROTEIN 4-BETA-N-ACETYLGLUCOSAMINYLTRANSFERASE"/>
    <property type="match status" value="1"/>
</dbReference>
<dbReference type="AlphaFoldDB" id="A0A2B8BNT5"/>
<keyword evidence="2" id="KW-1185">Reference proteome</keyword>
<protein>
    <recommendedName>
        <fullName evidence="3">Glycosyl transferase family 17</fullName>
    </recommendedName>
</protein>
<name>A0A2B8BNT5_9PROT</name>
<evidence type="ECO:0008006" key="3">
    <source>
        <dbReference type="Google" id="ProtNLM"/>
    </source>
</evidence>
<dbReference type="GO" id="GO:0006044">
    <property type="term" value="P:N-acetylglucosamine metabolic process"/>
    <property type="evidence" value="ECO:0007669"/>
    <property type="project" value="TreeGrafter"/>
</dbReference>